<name>G0UUY8_TRYCI</name>
<dbReference type="EMBL" id="HE575322">
    <property type="protein sequence ID" value="CCC93202.1"/>
    <property type="molecule type" value="Genomic_DNA"/>
</dbReference>
<organism evidence="1">
    <name type="scientific">Trypanosoma congolense (strain IL3000)</name>
    <dbReference type="NCBI Taxonomy" id="1068625"/>
    <lineage>
        <taxon>Eukaryota</taxon>
        <taxon>Discoba</taxon>
        <taxon>Euglenozoa</taxon>
        <taxon>Kinetoplastea</taxon>
        <taxon>Metakinetoplastina</taxon>
        <taxon>Trypanosomatida</taxon>
        <taxon>Trypanosomatidae</taxon>
        <taxon>Trypanosoma</taxon>
        <taxon>Nannomonas</taxon>
    </lineage>
</organism>
<sequence length="740" mass="81212">MGSIKWKSPSLPPALITAVRSGFDAFVQLQRRRFDAYTDMLNGGSGGSKYVTAAVGVVPAPQASGTMFPETLCQWSDLFFSRLKASGDGTFVDPTVEVVWELVSIVLGILENGGESGAVVNGHYIEWYRGRFVHSEEIDQVLSNLRSAALGVESVLTDIAGPCMVAVQRSFLTGLFSHTAHLISTFVGYLRSFGTDIFSAEEESALTDVVQLLLNSPEDGRLYGDWAGTANALVVDSKRILGGGRTGHSAASQVAQQMKSLCLDILLMISGDATLIMEACYLLDLDVMDYVTAICVVCGPPMTLQQIYHLFRTTRESWEPSGGEPWYTGVVEELLGCRCVSDVVGVMHFVCKAVTKGEHFQSTAAAAGKGRVKDDSNIVSSPMKARRAMALPAALGCLGCCGDAQEEKLLRSFSLLFMAAHVADICSPPLGAPVDQINVTFIRNEVIRSYIELFRRHPLLWRTAATYVVYSPFMNPALLFRIVVGQSANAVRDRYTCLSLHTFIQSSWEDNCTFQLALRRLLHDKYPMSTTVNKWIDSVDFYRRKAIETLNGKTIRERYACGDTASAVWLALESQQTKSIQVHLEATLRSSDALLSEEVYRVGQALSNSFISIDASDSLRMLGALRACAALFEYRKSCADLQQGAGDRPKVRVEATRRVLHAADKVLQCAVPLRLHPEVVLCVVNHAADAALTLPRSQKPYMQLPRLSNALELMLVTRSDNPDGYEAKAAIIREKLMMLL</sequence>
<dbReference type="AlphaFoldDB" id="G0UUY8"/>
<accession>G0UUY8</accession>
<gene>
    <name evidence="1" type="ORF">TCIL3000_9_6140</name>
</gene>
<evidence type="ECO:0008006" key="2">
    <source>
        <dbReference type="Google" id="ProtNLM"/>
    </source>
</evidence>
<protein>
    <recommendedName>
        <fullName evidence="2">Nuclear pore complex protein</fullName>
    </recommendedName>
</protein>
<proteinExistence type="predicted"/>
<dbReference type="VEuPathDB" id="TriTrypDB:TcIL3000_9_6140"/>
<reference evidence="1" key="1">
    <citation type="journal article" date="2012" name="Proc. Natl. Acad. Sci. U.S.A.">
        <title>Antigenic diversity is generated by distinct evolutionary mechanisms in African trypanosome species.</title>
        <authorList>
            <person name="Jackson A.P."/>
            <person name="Berry A."/>
            <person name="Aslett M."/>
            <person name="Allison H.C."/>
            <person name="Burton P."/>
            <person name="Vavrova-Anderson J."/>
            <person name="Brown R."/>
            <person name="Browne H."/>
            <person name="Corton N."/>
            <person name="Hauser H."/>
            <person name="Gamble J."/>
            <person name="Gilderthorp R."/>
            <person name="Marcello L."/>
            <person name="McQuillan J."/>
            <person name="Otto T.D."/>
            <person name="Quail M.A."/>
            <person name="Sanders M.J."/>
            <person name="van Tonder A."/>
            <person name="Ginger M.L."/>
            <person name="Field M.C."/>
            <person name="Barry J.D."/>
            <person name="Hertz-Fowler C."/>
            <person name="Berriman M."/>
        </authorList>
    </citation>
    <scope>NUCLEOTIDE SEQUENCE</scope>
    <source>
        <strain evidence="1">IL3000</strain>
    </source>
</reference>
<evidence type="ECO:0000313" key="1">
    <source>
        <dbReference type="EMBL" id="CCC93202.1"/>
    </source>
</evidence>